<keyword evidence="1" id="KW-1133">Transmembrane helix</keyword>
<keyword evidence="3" id="KW-1185">Reference proteome</keyword>
<feature type="transmembrane region" description="Helical" evidence="1">
    <location>
        <begin position="166"/>
        <end position="190"/>
    </location>
</feature>
<name>A0ABT1QL93_9GAMM</name>
<accession>A0ABT1QL93</accession>
<keyword evidence="1" id="KW-0472">Membrane</keyword>
<gene>
    <name evidence="2" type="ORF">NM961_01155</name>
</gene>
<dbReference type="Proteomes" id="UP001165498">
    <property type="component" value="Unassembled WGS sequence"/>
</dbReference>
<evidence type="ECO:0000256" key="1">
    <source>
        <dbReference type="SAM" id="Phobius"/>
    </source>
</evidence>
<evidence type="ECO:0000313" key="2">
    <source>
        <dbReference type="EMBL" id="MCQ4163306.1"/>
    </source>
</evidence>
<comment type="caution">
    <text evidence="2">The sequence shown here is derived from an EMBL/GenBank/DDBJ whole genome shotgun (WGS) entry which is preliminary data.</text>
</comment>
<dbReference type="EMBL" id="JANFQO010000001">
    <property type="protein sequence ID" value="MCQ4163306.1"/>
    <property type="molecule type" value="Genomic_DNA"/>
</dbReference>
<reference evidence="2" key="1">
    <citation type="submission" date="2022-07" db="EMBL/GenBank/DDBJ databases">
        <title>Tahibacter sp., a new gammaproteobacterium isolated from the silt sample collected at pig farm.</title>
        <authorList>
            <person name="Chen H."/>
        </authorList>
    </citation>
    <scope>NUCLEOTIDE SEQUENCE</scope>
    <source>
        <strain evidence="2">P2K</strain>
    </source>
</reference>
<feature type="transmembrane region" description="Helical" evidence="1">
    <location>
        <begin position="126"/>
        <end position="145"/>
    </location>
</feature>
<sequence length="197" mass="21788">MTDNYYQPPAARVDDDPAAGRPFYIVSPRKFVLLYLFTVGMYALYWFYQNWALIKRQHNLNVWPVPRAIFSIFFTHSLFAEIDCVLQSSAVRHVWNAAGTATVYVILSIVSSLIGQMANRDIGSPLTDFASLLMVPAVMFPLLAAQKAANSAAGDPQGESNNTLTAANIVWMVVGVLLWLLVLLGLYVAMVGEEALQ</sequence>
<feature type="transmembrane region" description="Helical" evidence="1">
    <location>
        <begin position="93"/>
        <end position="114"/>
    </location>
</feature>
<evidence type="ECO:0008006" key="4">
    <source>
        <dbReference type="Google" id="ProtNLM"/>
    </source>
</evidence>
<proteinExistence type="predicted"/>
<dbReference type="RefSeq" id="WP_255910374.1">
    <property type="nucleotide sequence ID" value="NZ_JANFQO010000001.1"/>
</dbReference>
<keyword evidence="1" id="KW-0812">Transmembrane</keyword>
<evidence type="ECO:0000313" key="3">
    <source>
        <dbReference type="Proteomes" id="UP001165498"/>
    </source>
</evidence>
<feature type="transmembrane region" description="Helical" evidence="1">
    <location>
        <begin position="31"/>
        <end position="48"/>
    </location>
</feature>
<organism evidence="2 3">
    <name type="scientific">Tahibacter harae</name>
    <dbReference type="NCBI Taxonomy" id="2963937"/>
    <lineage>
        <taxon>Bacteria</taxon>
        <taxon>Pseudomonadati</taxon>
        <taxon>Pseudomonadota</taxon>
        <taxon>Gammaproteobacteria</taxon>
        <taxon>Lysobacterales</taxon>
        <taxon>Rhodanobacteraceae</taxon>
        <taxon>Tahibacter</taxon>
    </lineage>
</organism>
<protein>
    <recommendedName>
        <fullName evidence="4">DUF4234 domain-containing protein</fullName>
    </recommendedName>
</protein>